<proteinExistence type="predicted"/>
<protein>
    <submittedName>
        <fullName evidence="1">Uncharacterized protein</fullName>
    </submittedName>
</protein>
<evidence type="ECO:0000313" key="2">
    <source>
        <dbReference type="Proteomes" id="UP000003793"/>
    </source>
</evidence>
<reference evidence="1 2" key="1">
    <citation type="submission" date="2009-02" db="EMBL/GenBank/DDBJ databases">
        <authorList>
            <person name="Fulton L."/>
            <person name="Clifton S."/>
            <person name="Fulton B."/>
            <person name="Xu J."/>
            <person name="Minx P."/>
            <person name="Pepin K.H."/>
            <person name="Johnson M."/>
            <person name="Bhonagiri V."/>
            <person name="Nash W.E."/>
            <person name="Mardis E.R."/>
            <person name="Wilson R.K."/>
        </authorList>
    </citation>
    <scope>NUCLEOTIDE SEQUENCE [LARGE SCALE GENOMIC DNA]</scope>
    <source>
        <strain evidence="1 2">ATCC 27758</strain>
    </source>
</reference>
<accession>C0B895</accession>
<dbReference type="Proteomes" id="UP000003793">
    <property type="component" value="Unassembled WGS sequence"/>
</dbReference>
<name>C0B895_9FIRM</name>
<evidence type="ECO:0000313" key="1">
    <source>
        <dbReference type="EMBL" id="EEG90132.1"/>
    </source>
</evidence>
<gene>
    <name evidence="1" type="ORF">COPCOM_01369</name>
</gene>
<dbReference type="HOGENOM" id="CLU_3214922_0_0_9"/>
<comment type="caution">
    <text evidence="1">The sequence shown here is derived from an EMBL/GenBank/DDBJ whole genome shotgun (WGS) entry which is preliminary data.</text>
</comment>
<sequence length="44" mass="5174">MISLSNVLKRLEKRLENKLLQDRKMPDSTKCCPAFCDDITEKFD</sequence>
<organism evidence="1 2">
    <name type="scientific">Coprococcus comes ATCC 27758</name>
    <dbReference type="NCBI Taxonomy" id="470146"/>
    <lineage>
        <taxon>Bacteria</taxon>
        <taxon>Bacillati</taxon>
        <taxon>Bacillota</taxon>
        <taxon>Clostridia</taxon>
        <taxon>Lachnospirales</taxon>
        <taxon>Lachnospiraceae</taxon>
        <taxon>Coprococcus</taxon>
    </lineage>
</organism>
<dbReference type="EMBL" id="ABVR01000039">
    <property type="protein sequence ID" value="EEG90132.1"/>
    <property type="molecule type" value="Genomic_DNA"/>
</dbReference>
<dbReference type="AlphaFoldDB" id="C0B895"/>
<reference evidence="1 2" key="2">
    <citation type="submission" date="2009-03" db="EMBL/GenBank/DDBJ databases">
        <title>Draft genome sequence of Coprococcus comes (ATCC 27758).</title>
        <authorList>
            <person name="Sudarsanam P."/>
            <person name="Ley R."/>
            <person name="Guruge J."/>
            <person name="Turnbaugh P.J."/>
            <person name="Mahowald M."/>
            <person name="Liep D."/>
            <person name="Gordon J."/>
        </authorList>
    </citation>
    <scope>NUCLEOTIDE SEQUENCE [LARGE SCALE GENOMIC DNA]</scope>
    <source>
        <strain evidence="1 2">ATCC 27758</strain>
    </source>
</reference>